<dbReference type="PANTHER" id="PTHR43335:SF4">
    <property type="entry name" value="ABC TRANSPORTER, ATP-BINDING PROTEIN"/>
    <property type="match status" value="1"/>
</dbReference>
<protein>
    <submittedName>
        <fullName evidence="6">Abc transporter, atp-binding protein</fullName>
    </submittedName>
</protein>
<reference evidence="6 7" key="1">
    <citation type="journal article" date="2015" name="Genome Announc.">
        <title>Expanding the biotechnology potential of lactobacilli through comparative genomics of 213 strains and associated genera.</title>
        <authorList>
            <person name="Sun Z."/>
            <person name="Harris H.M."/>
            <person name="McCann A."/>
            <person name="Guo C."/>
            <person name="Argimon S."/>
            <person name="Zhang W."/>
            <person name="Yang X."/>
            <person name="Jeffery I.B."/>
            <person name="Cooney J.C."/>
            <person name="Kagawa T.F."/>
            <person name="Liu W."/>
            <person name="Song Y."/>
            <person name="Salvetti E."/>
            <person name="Wrobel A."/>
            <person name="Rasinkangas P."/>
            <person name="Parkhill J."/>
            <person name="Rea M.C."/>
            <person name="O'Sullivan O."/>
            <person name="Ritari J."/>
            <person name="Douillard F.P."/>
            <person name="Paul Ross R."/>
            <person name="Yang R."/>
            <person name="Briner A.E."/>
            <person name="Felis G.E."/>
            <person name="de Vos W.M."/>
            <person name="Barrangou R."/>
            <person name="Klaenhammer T.R."/>
            <person name="Caufield P.W."/>
            <person name="Cui Y."/>
            <person name="Zhang H."/>
            <person name="O'Toole P.W."/>
        </authorList>
    </citation>
    <scope>NUCLEOTIDE SEQUENCE [LARGE SCALE GENOMIC DNA]</scope>
    <source>
        <strain evidence="6 7">DSM 20314</strain>
    </source>
</reference>
<dbReference type="SUPFAM" id="SSF52540">
    <property type="entry name" value="P-loop containing nucleoside triphosphate hydrolases"/>
    <property type="match status" value="1"/>
</dbReference>
<dbReference type="InterPro" id="IPR003439">
    <property type="entry name" value="ABC_transporter-like_ATP-bd"/>
</dbReference>
<dbReference type="GO" id="GO:0005524">
    <property type="term" value="F:ATP binding"/>
    <property type="evidence" value="ECO:0007669"/>
    <property type="project" value="UniProtKB-KW"/>
</dbReference>
<dbReference type="SMART" id="SM00382">
    <property type="entry name" value="AAA"/>
    <property type="match status" value="1"/>
</dbReference>
<dbReference type="Proteomes" id="UP000051020">
    <property type="component" value="Unassembled WGS sequence"/>
</dbReference>
<proteinExistence type="inferred from homology"/>
<dbReference type="InterPro" id="IPR017871">
    <property type="entry name" value="ABC_transporter-like_CS"/>
</dbReference>
<dbReference type="PROSITE" id="PS50893">
    <property type="entry name" value="ABC_TRANSPORTER_2"/>
    <property type="match status" value="1"/>
</dbReference>
<keyword evidence="4 6" id="KW-0067">ATP-binding</keyword>
<evidence type="ECO:0000256" key="3">
    <source>
        <dbReference type="ARBA" id="ARBA00022741"/>
    </source>
</evidence>
<dbReference type="PANTHER" id="PTHR43335">
    <property type="entry name" value="ABC TRANSPORTER, ATP-BINDING PROTEIN"/>
    <property type="match status" value="1"/>
</dbReference>
<comment type="caution">
    <text evidence="6">The sequence shown here is derived from an EMBL/GenBank/DDBJ whole genome shotgun (WGS) entry which is preliminary data.</text>
</comment>
<dbReference type="InterPro" id="IPR003593">
    <property type="entry name" value="AAA+_ATPase"/>
</dbReference>
<organism evidence="6 7">
    <name type="scientific">Lactiplantibacillus pentosus DSM 20314</name>
    <dbReference type="NCBI Taxonomy" id="1423791"/>
    <lineage>
        <taxon>Bacteria</taxon>
        <taxon>Bacillati</taxon>
        <taxon>Bacillota</taxon>
        <taxon>Bacilli</taxon>
        <taxon>Lactobacillales</taxon>
        <taxon>Lactobacillaceae</taxon>
        <taxon>Lactiplantibacillus</taxon>
    </lineage>
</organism>
<sequence>MAIEVLIKKEVVEVTEAILSVTHLNKLFKRQPVLQDVTFDCEPGRIIGLVGANGAGKTTIMKSILGLIRTEGAVRIAGQAMQFDRHPSLAQVGALIEYPSLYPYLSGWDNLRLFARDQDVAAQIQALVTQFDMSDYIHRKARTYSLGMKQKLGIALAFLNHPQLVILDEPMNGLDPQGTKQLRDFIVAQKQQGVTLLISSHILGELQKLADDLVIIDHGRVIQRTTMAAALALTEHYVVVATEHDGQAKAALTAAGYQLAAGTPVKLLLAPDQSVADVLAVLQQQHITVTDVQHQDADLEQIVLTLLASSKA</sequence>
<dbReference type="InterPro" id="IPR027417">
    <property type="entry name" value="P-loop_NTPase"/>
</dbReference>
<keyword evidence="3" id="KW-0547">Nucleotide-binding</keyword>
<feature type="domain" description="ABC transporter" evidence="5">
    <location>
        <begin position="19"/>
        <end position="243"/>
    </location>
</feature>
<dbReference type="PROSITE" id="PS00211">
    <property type="entry name" value="ABC_TRANSPORTER_1"/>
    <property type="match status" value="1"/>
</dbReference>
<gene>
    <name evidence="6" type="ORF">FD24_GL000723</name>
</gene>
<evidence type="ECO:0000259" key="5">
    <source>
        <dbReference type="PROSITE" id="PS50893"/>
    </source>
</evidence>
<dbReference type="Gene3D" id="3.40.50.300">
    <property type="entry name" value="P-loop containing nucleotide triphosphate hydrolases"/>
    <property type="match status" value="1"/>
</dbReference>
<evidence type="ECO:0000256" key="4">
    <source>
        <dbReference type="ARBA" id="ARBA00022840"/>
    </source>
</evidence>
<dbReference type="AlphaFoldDB" id="A0A837R807"/>
<accession>A0A837R807</accession>
<name>A0A837R807_LACPE</name>
<dbReference type="EMBL" id="AZCU01000013">
    <property type="protein sequence ID" value="KRK23752.1"/>
    <property type="molecule type" value="Genomic_DNA"/>
</dbReference>
<evidence type="ECO:0000256" key="2">
    <source>
        <dbReference type="ARBA" id="ARBA00022448"/>
    </source>
</evidence>
<keyword evidence="2" id="KW-0813">Transport</keyword>
<evidence type="ECO:0000313" key="6">
    <source>
        <dbReference type="EMBL" id="KRK23752.1"/>
    </source>
</evidence>
<evidence type="ECO:0000256" key="1">
    <source>
        <dbReference type="ARBA" id="ARBA00005417"/>
    </source>
</evidence>
<dbReference type="Pfam" id="PF00005">
    <property type="entry name" value="ABC_tran"/>
    <property type="match status" value="1"/>
</dbReference>
<comment type="similarity">
    <text evidence="1">Belongs to the ABC transporter superfamily.</text>
</comment>
<evidence type="ECO:0000313" key="7">
    <source>
        <dbReference type="Proteomes" id="UP000051020"/>
    </source>
</evidence>
<dbReference type="GO" id="GO:0016887">
    <property type="term" value="F:ATP hydrolysis activity"/>
    <property type="evidence" value="ECO:0007669"/>
    <property type="project" value="InterPro"/>
</dbReference>